<evidence type="ECO:0000313" key="2">
    <source>
        <dbReference type="EMBL" id="OQP54652.1"/>
    </source>
</evidence>
<keyword evidence="1" id="KW-0732">Signal</keyword>
<organism evidence="2 3">
    <name type="scientific">Niastella yeongjuensis</name>
    <dbReference type="NCBI Taxonomy" id="354355"/>
    <lineage>
        <taxon>Bacteria</taxon>
        <taxon>Pseudomonadati</taxon>
        <taxon>Bacteroidota</taxon>
        <taxon>Chitinophagia</taxon>
        <taxon>Chitinophagales</taxon>
        <taxon>Chitinophagaceae</taxon>
        <taxon>Niastella</taxon>
    </lineage>
</organism>
<feature type="signal peptide" evidence="1">
    <location>
        <begin position="1"/>
        <end position="22"/>
    </location>
</feature>
<protein>
    <recommendedName>
        <fullName evidence="4">Outer membrane protein beta-barrel domain-containing protein</fullName>
    </recommendedName>
</protein>
<reference evidence="3" key="1">
    <citation type="submission" date="2016-04" db="EMBL/GenBank/DDBJ databases">
        <authorList>
            <person name="Chen L."/>
            <person name="Zhuang W."/>
            <person name="Wang G."/>
        </authorList>
    </citation>
    <scope>NUCLEOTIDE SEQUENCE [LARGE SCALE GENOMIC DNA]</scope>
    <source>
        <strain evidence="3">17621</strain>
    </source>
</reference>
<dbReference type="OrthoDB" id="647138at2"/>
<dbReference type="Proteomes" id="UP000192610">
    <property type="component" value="Unassembled WGS sequence"/>
</dbReference>
<evidence type="ECO:0008006" key="4">
    <source>
        <dbReference type="Google" id="ProtNLM"/>
    </source>
</evidence>
<dbReference type="STRING" id="354355.SAMN05660816_01928"/>
<name>A0A1V9F8R5_9BACT</name>
<accession>A0A1V9F8R5</accession>
<comment type="caution">
    <text evidence="2">The sequence shown here is derived from an EMBL/GenBank/DDBJ whole genome shotgun (WGS) entry which is preliminary data.</text>
</comment>
<keyword evidence="3" id="KW-1185">Reference proteome</keyword>
<dbReference type="PROSITE" id="PS51257">
    <property type="entry name" value="PROKAR_LIPOPROTEIN"/>
    <property type="match status" value="1"/>
</dbReference>
<gene>
    <name evidence="2" type="ORF">A4H97_22065</name>
</gene>
<evidence type="ECO:0000256" key="1">
    <source>
        <dbReference type="SAM" id="SignalP"/>
    </source>
</evidence>
<dbReference type="RefSeq" id="WP_081197485.1">
    <property type="nucleotide sequence ID" value="NZ_FOCZ01000003.1"/>
</dbReference>
<dbReference type="EMBL" id="LVXG01000003">
    <property type="protein sequence ID" value="OQP54652.1"/>
    <property type="molecule type" value="Genomic_DNA"/>
</dbReference>
<sequence length="198" mass="22077">MPIKYFLFFALLTLGCVFITSAQEIKQEQPAKKGCSCSFSSINQLGTVGGRWGIGPLVQSVNGVRYKTWFAGIGVGIDGYKRGSFPVFLDVRKDLFSKSLTPFIYADAGLHFPGKKIVSDNQWFESEYSTGFYSDAGIGYKLGGSRPGRGAIVSAGYSYKYIEREYRYKQSACVNCTTSYTTYNSYLHRISIKIGWQL</sequence>
<feature type="chain" id="PRO_5010690500" description="Outer membrane protein beta-barrel domain-containing protein" evidence="1">
    <location>
        <begin position="23"/>
        <end position="198"/>
    </location>
</feature>
<evidence type="ECO:0000313" key="3">
    <source>
        <dbReference type="Proteomes" id="UP000192610"/>
    </source>
</evidence>
<dbReference type="AlphaFoldDB" id="A0A1V9F8R5"/>
<proteinExistence type="predicted"/>